<protein>
    <submittedName>
        <fullName evidence="1">Immunoglobulin domain</fullName>
    </submittedName>
</protein>
<proteinExistence type="predicted"/>
<comment type="caution">
    <text evidence="1">The sequence shown here is derived from an EMBL/GenBank/DDBJ whole genome shotgun (WGS) entry which is preliminary data.</text>
</comment>
<keyword evidence="2" id="KW-1185">Reference proteome</keyword>
<evidence type="ECO:0000313" key="2">
    <source>
        <dbReference type="Proteomes" id="UP001056778"/>
    </source>
</evidence>
<organism evidence="1 2">
    <name type="scientific">Holotrichia oblita</name>
    <name type="common">Chafer beetle</name>
    <dbReference type="NCBI Taxonomy" id="644536"/>
    <lineage>
        <taxon>Eukaryota</taxon>
        <taxon>Metazoa</taxon>
        <taxon>Ecdysozoa</taxon>
        <taxon>Arthropoda</taxon>
        <taxon>Hexapoda</taxon>
        <taxon>Insecta</taxon>
        <taxon>Pterygota</taxon>
        <taxon>Neoptera</taxon>
        <taxon>Endopterygota</taxon>
        <taxon>Coleoptera</taxon>
        <taxon>Polyphaga</taxon>
        <taxon>Scarabaeiformia</taxon>
        <taxon>Scarabaeidae</taxon>
        <taxon>Melolonthinae</taxon>
        <taxon>Holotrichia</taxon>
    </lineage>
</organism>
<gene>
    <name evidence="1" type="ORF">MML48_5g00003364</name>
</gene>
<sequence length="331" mass="38212">MPPLCGARPHAAGLQISKDNQSQVHQLFQDILNDQPFYHPEIVSTQPKIIRINIQSNITLACSDNSSSYGGHSKWQFKPCSSDVKGTLCEQYYENAYHLGNRDRWIKIHPRHSSLYRYSNDLDIANVARTYSGLYRCIFNNRIQRVYEVIVNNFLFIVSELISDKDKMSKIVINPKNITIPTNTELVIRCSVNNPSSIMWFKETDANGYDIMYDGHYYSKLSSTVYPNHVLESTEYQSKLSIRKVSLSDSGVYVCVGVNEDSIKTEVNVVTVIGYNWEHHTSFSLLFLIPLAFALVPITVWLCYFRKKRKDYDRQRMKLMVNARNNPSLRV</sequence>
<reference evidence="1" key="1">
    <citation type="submission" date="2022-04" db="EMBL/GenBank/DDBJ databases">
        <title>Chromosome-scale genome assembly of Holotrichia oblita Faldermann.</title>
        <authorList>
            <person name="Rongchong L."/>
        </authorList>
    </citation>
    <scope>NUCLEOTIDE SEQUENCE</scope>
    <source>
        <strain evidence="1">81SQS9</strain>
    </source>
</reference>
<dbReference type="Proteomes" id="UP001056778">
    <property type="component" value="Chromosome 5"/>
</dbReference>
<accession>A0ACB9T3Q0</accession>
<name>A0ACB9T3Q0_HOLOL</name>
<evidence type="ECO:0000313" key="1">
    <source>
        <dbReference type="EMBL" id="KAI4461408.1"/>
    </source>
</evidence>
<dbReference type="EMBL" id="CM043019">
    <property type="protein sequence ID" value="KAI4461408.1"/>
    <property type="molecule type" value="Genomic_DNA"/>
</dbReference>